<dbReference type="GO" id="GO:0009083">
    <property type="term" value="P:branched-chain amino acid catabolic process"/>
    <property type="evidence" value="ECO:0007669"/>
    <property type="project" value="TreeGrafter"/>
</dbReference>
<dbReference type="InterPro" id="IPR001017">
    <property type="entry name" value="DH_E1"/>
</dbReference>
<dbReference type="AlphaFoldDB" id="A0A518D3Y8"/>
<dbReference type="OrthoDB" id="9766715at2"/>
<organism evidence="7 8">
    <name type="scientific">Rohdeia mirabilis</name>
    <dbReference type="NCBI Taxonomy" id="2528008"/>
    <lineage>
        <taxon>Bacteria</taxon>
        <taxon>Pseudomonadati</taxon>
        <taxon>Planctomycetota</taxon>
        <taxon>Planctomycetia</taxon>
        <taxon>Planctomycetia incertae sedis</taxon>
        <taxon>Rohdeia</taxon>
    </lineage>
</organism>
<keyword evidence="8" id="KW-1185">Reference proteome</keyword>
<evidence type="ECO:0000256" key="3">
    <source>
        <dbReference type="ARBA" id="ARBA00023052"/>
    </source>
</evidence>
<dbReference type="SUPFAM" id="SSF52518">
    <property type="entry name" value="Thiamin diphosphate-binding fold (THDP-binding)"/>
    <property type="match status" value="1"/>
</dbReference>
<dbReference type="GO" id="GO:0003863">
    <property type="term" value="F:branched-chain 2-oxo acid dehydrogenase activity"/>
    <property type="evidence" value="ECO:0007669"/>
    <property type="project" value="UniProtKB-EC"/>
</dbReference>
<dbReference type="Pfam" id="PF00676">
    <property type="entry name" value="E1_dh"/>
    <property type="match status" value="1"/>
</dbReference>
<evidence type="ECO:0000256" key="4">
    <source>
        <dbReference type="RuleBase" id="RU365014"/>
    </source>
</evidence>
<dbReference type="InterPro" id="IPR029061">
    <property type="entry name" value="THDP-binding"/>
</dbReference>
<dbReference type="EMBL" id="CP036290">
    <property type="protein sequence ID" value="QDU86192.1"/>
    <property type="molecule type" value="Genomic_DNA"/>
</dbReference>
<keyword evidence="3 4" id="KW-0786">Thiamine pyrophosphate</keyword>
<comment type="catalytic activity">
    <reaction evidence="4">
        <text>N(6)-[(R)-lipoyl]-L-lysyl-[protein] + 3-methyl-2-oxobutanoate + H(+) = N(6)-[(R)-S(8)-2-methylpropanoyldihydrolipoyl]-L-lysyl-[protein] + CO2</text>
        <dbReference type="Rhea" id="RHEA:13457"/>
        <dbReference type="Rhea" id="RHEA-COMP:10474"/>
        <dbReference type="Rhea" id="RHEA-COMP:10497"/>
        <dbReference type="ChEBI" id="CHEBI:11851"/>
        <dbReference type="ChEBI" id="CHEBI:15378"/>
        <dbReference type="ChEBI" id="CHEBI:16526"/>
        <dbReference type="ChEBI" id="CHEBI:83099"/>
        <dbReference type="ChEBI" id="CHEBI:83142"/>
        <dbReference type="EC" id="1.2.4.4"/>
    </reaction>
</comment>
<comment type="cofactor">
    <cofactor evidence="1 4">
        <name>thiamine diphosphate</name>
        <dbReference type="ChEBI" id="CHEBI:58937"/>
    </cofactor>
</comment>
<accession>A0A518D3Y8</accession>
<dbReference type="PANTHER" id="PTHR43380:SF1">
    <property type="entry name" value="2-OXOISOVALERATE DEHYDROGENASE SUBUNIT ALPHA, MITOCHONDRIAL"/>
    <property type="match status" value="1"/>
</dbReference>
<comment type="similarity">
    <text evidence="4">Belongs to the BCKDHA family.</text>
</comment>
<evidence type="ECO:0000256" key="5">
    <source>
        <dbReference type="SAM" id="MobiDB-lite"/>
    </source>
</evidence>
<gene>
    <name evidence="7" type="ORF">Pla163_33420</name>
</gene>
<sequence length="388" mass="42498">MPSAQPLARLERSNETMPDSLTTPEHIASTWLDASPRDARDADWLRSLMSDLILLQVVDERMLKLQRSGRIGFVGSMRGLEGMLVGAGRAIPQSDWLWSGLREGGAALIRGLPLSEYIAQMYCNSFDTAKGRQMCNHFQHAGTHYPSWSSVIGTQIPHGVGAAFASKQKGDGAVHTIFFGDGATSSNGFHSGLNMAAVWKAPCVFVCVDNGWAISVSSRDQTASKGYAVKAKAYGMPGVEVDGNDVVATHDALVSLIERARAGEGPALLVLKTYRLMGHSSSDDPTKYRDQREVDEWLAKDPVPRFEQRLVADGVIDAAFLERTFTEHRATVDAEIHVQEAADAMPLRSLVDDVYSGVPRHLRRQYNEFLRVSEKLGEARRGDGAFPL</sequence>
<dbReference type="InterPro" id="IPR050771">
    <property type="entry name" value="Alpha-ketoacid_DH_E1_comp"/>
</dbReference>
<dbReference type="Proteomes" id="UP000319342">
    <property type="component" value="Chromosome"/>
</dbReference>
<feature type="domain" description="Dehydrogenase E1 component" evidence="6">
    <location>
        <begin position="54"/>
        <end position="341"/>
    </location>
</feature>
<dbReference type="EC" id="1.2.4.4" evidence="4"/>
<comment type="function">
    <text evidence="4">The branched-chain alpha-keto dehydrogenase complex catalyzes the overall conversion of alpha-keto acids to acyl-CoA and CO(2). It contains multiple copies of three enzymatic components: branched-chain alpha-keto acid decarboxylase (E1), lipoamide acyltransferase (E2) and lipoamide dehydrogenase (E3).</text>
</comment>
<dbReference type="Gene3D" id="3.40.50.970">
    <property type="match status" value="1"/>
</dbReference>
<evidence type="ECO:0000313" key="7">
    <source>
        <dbReference type="EMBL" id="QDU86192.1"/>
    </source>
</evidence>
<evidence type="ECO:0000256" key="2">
    <source>
        <dbReference type="ARBA" id="ARBA00023002"/>
    </source>
</evidence>
<keyword evidence="2 4" id="KW-0560">Oxidoreductase</keyword>
<reference evidence="7 8" key="1">
    <citation type="submission" date="2019-02" db="EMBL/GenBank/DDBJ databases">
        <title>Deep-cultivation of Planctomycetes and their phenomic and genomic characterization uncovers novel biology.</title>
        <authorList>
            <person name="Wiegand S."/>
            <person name="Jogler M."/>
            <person name="Boedeker C."/>
            <person name="Pinto D."/>
            <person name="Vollmers J."/>
            <person name="Rivas-Marin E."/>
            <person name="Kohn T."/>
            <person name="Peeters S.H."/>
            <person name="Heuer A."/>
            <person name="Rast P."/>
            <person name="Oberbeckmann S."/>
            <person name="Bunk B."/>
            <person name="Jeske O."/>
            <person name="Meyerdierks A."/>
            <person name="Storesund J.E."/>
            <person name="Kallscheuer N."/>
            <person name="Luecker S."/>
            <person name="Lage O.M."/>
            <person name="Pohl T."/>
            <person name="Merkel B.J."/>
            <person name="Hornburger P."/>
            <person name="Mueller R.-W."/>
            <person name="Bruemmer F."/>
            <person name="Labrenz M."/>
            <person name="Spormann A.M."/>
            <person name="Op den Camp H."/>
            <person name="Overmann J."/>
            <person name="Amann R."/>
            <person name="Jetten M.S.M."/>
            <person name="Mascher T."/>
            <person name="Medema M.H."/>
            <person name="Devos D.P."/>
            <person name="Kaster A.-K."/>
            <person name="Ovreas L."/>
            <person name="Rohde M."/>
            <person name="Galperin M.Y."/>
            <person name="Jogler C."/>
        </authorList>
    </citation>
    <scope>NUCLEOTIDE SEQUENCE [LARGE SCALE GENOMIC DNA]</scope>
    <source>
        <strain evidence="7 8">Pla163</strain>
    </source>
</reference>
<dbReference type="PANTHER" id="PTHR43380">
    <property type="entry name" value="2-OXOISOVALERATE DEHYDROGENASE SUBUNIT ALPHA, MITOCHONDRIAL"/>
    <property type="match status" value="1"/>
</dbReference>
<evidence type="ECO:0000313" key="8">
    <source>
        <dbReference type="Proteomes" id="UP000319342"/>
    </source>
</evidence>
<name>A0A518D3Y8_9BACT</name>
<feature type="region of interest" description="Disordered" evidence="5">
    <location>
        <begin position="1"/>
        <end position="22"/>
    </location>
</feature>
<dbReference type="CDD" id="cd02000">
    <property type="entry name" value="TPP_E1_PDC_ADC_BCADC"/>
    <property type="match status" value="1"/>
</dbReference>
<evidence type="ECO:0000256" key="1">
    <source>
        <dbReference type="ARBA" id="ARBA00001964"/>
    </source>
</evidence>
<proteinExistence type="inferred from homology"/>
<evidence type="ECO:0000259" key="6">
    <source>
        <dbReference type="Pfam" id="PF00676"/>
    </source>
</evidence>
<protein>
    <recommendedName>
        <fullName evidence="4">2-oxoisovalerate dehydrogenase subunit alpha</fullName>
        <ecNumber evidence="4">1.2.4.4</ecNumber>
    </recommendedName>
    <alternativeName>
        <fullName evidence="4">Branched-chain alpha-keto acid dehydrogenase E1 component alpha chain</fullName>
    </alternativeName>
</protein>